<dbReference type="EMBL" id="FZNP01000027">
    <property type="protein sequence ID" value="SNS74162.1"/>
    <property type="molecule type" value="Genomic_DNA"/>
</dbReference>
<proteinExistence type="predicted"/>
<dbReference type="Gene3D" id="3.40.50.450">
    <property type="match status" value="1"/>
</dbReference>
<dbReference type="Proteomes" id="UP000198420">
    <property type="component" value="Unassembled WGS sequence"/>
</dbReference>
<reference evidence="2" key="1">
    <citation type="submission" date="2017-06" db="EMBL/GenBank/DDBJ databases">
        <authorList>
            <person name="Varghese N."/>
            <person name="Submissions S."/>
        </authorList>
    </citation>
    <scope>NUCLEOTIDE SEQUENCE [LARGE SCALE GENOMIC DNA]</scope>
    <source>
        <strain evidence="2">DSM 44485</strain>
    </source>
</reference>
<dbReference type="SUPFAM" id="SSF102405">
    <property type="entry name" value="MCP/YpsA-like"/>
    <property type="match status" value="1"/>
</dbReference>
<dbReference type="AlphaFoldDB" id="A0A239GZ35"/>
<dbReference type="RefSeq" id="WP_089316781.1">
    <property type="nucleotide sequence ID" value="NZ_FZNP01000027.1"/>
</dbReference>
<evidence type="ECO:0000313" key="1">
    <source>
        <dbReference type="EMBL" id="SNS74162.1"/>
    </source>
</evidence>
<organism evidence="1 2">
    <name type="scientific">Actinomadura mexicana</name>
    <dbReference type="NCBI Taxonomy" id="134959"/>
    <lineage>
        <taxon>Bacteria</taxon>
        <taxon>Bacillati</taxon>
        <taxon>Actinomycetota</taxon>
        <taxon>Actinomycetes</taxon>
        <taxon>Streptosporangiales</taxon>
        <taxon>Thermomonosporaceae</taxon>
        <taxon>Actinomadura</taxon>
    </lineage>
</organism>
<evidence type="ECO:0008006" key="3">
    <source>
        <dbReference type="Google" id="ProtNLM"/>
    </source>
</evidence>
<keyword evidence="2" id="KW-1185">Reference proteome</keyword>
<name>A0A239GZ35_9ACTN</name>
<accession>A0A239GZ35</accession>
<protein>
    <recommendedName>
        <fullName evidence="3">DNA recombination-mediator protein A</fullName>
    </recommendedName>
</protein>
<gene>
    <name evidence="1" type="ORF">SAMN06265355_12720</name>
</gene>
<dbReference type="OrthoDB" id="3231229at2"/>
<sequence length="158" mass="17159">MRVAITGHRDLDSRTARMVDTGIRRLLAQRATDVTGVTCLAEGADQIFARAILAIGGRLEVIIPATGYEAGLEARARDDFEELAEHAVAVRRLPYRNPGPRSYLHAGLTMLDGVERLIAVWDGAPARGRGGTAEIVGHARQRRIDVDVLWPQGATRVA</sequence>
<evidence type="ECO:0000313" key="2">
    <source>
        <dbReference type="Proteomes" id="UP000198420"/>
    </source>
</evidence>